<reference evidence="1" key="1">
    <citation type="submission" date="2018-05" db="EMBL/GenBank/DDBJ databases">
        <authorList>
            <person name="Lanie J.A."/>
            <person name="Ng W.-L."/>
            <person name="Kazmierczak K.M."/>
            <person name="Andrzejewski T.M."/>
            <person name="Davidsen T.M."/>
            <person name="Wayne K.J."/>
            <person name="Tettelin H."/>
            <person name="Glass J.I."/>
            <person name="Rusch D."/>
            <person name="Podicherti R."/>
            <person name="Tsui H.-C.T."/>
            <person name="Winkler M.E."/>
        </authorList>
    </citation>
    <scope>NUCLEOTIDE SEQUENCE</scope>
</reference>
<organism evidence="1">
    <name type="scientific">marine metagenome</name>
    <dbReference type="NCBI Taxonomy" id="408172"/>
    <lineage>
        <taxon>unclassified sequences</taxon>
        <taxon>metagenomes</taxon>
        <taxon>ecological metagenomes</taxon>
    </lineage>
</organism>
<proteinExistence type="predicted"/>
<name>A0A382RV93_9ZZZZ</name>
<dbReference type="EMBL" id="UINC01124079">
    <property type="protein sequence ID" value="SVD00977.1"/>
    <property type="molecule type" value="Genomic_DNA"/>
</dbReference>
<dbReference type="AlphaFoldDB" id="A0A382RV93"/>
<protein>
    <submittedName>
        <fullName evidence="1">Uncharacterized protein</fullName>
    </submittedName>
</protein>
<gene>
    <name evidence="1" type="ORF">METZ01_LOCUS353831</name>
</gene>
<sequence>MRLAVVLFEKGQVKVPGFLYLGFAEGNKVAANDLEQNGIEDAS</sequence>
<accession>A0A382RV93</accession>
<evidence type="ECO:0000313" key="1">
    <source>
        <dbReference type="EMBL" id="SVD00977.1"/>
    </source>
</evidence>